<comment type="caution">
    <text evidence="3">The sequence shown here is derived from an EMBL/GenBank/DDBJ whole genome shotgun (WGS) entry which is preliminary data.</text>
</comment>
<reference evidence="4" key="1">
    <citation type="submission" date="2018-09" db="EMBL/GenBank/DDBJ databases">
        <authorList>
            <person name="Zhu H."/>
        </authorList>
    </citation>
    <scope>NUCLEOTIDE SEQUENCE [LARGE SCALE GENOMIC DNA]</scope>
    <source>
        <strain evidence="4">K1W22B-1</strain>
    </source>
</reference>
<dbReference type="EMBL" id="QYRP01000002">
    <property type="protein sequence ID" value="RJS44788.1"/>
    <property type="molecule type" value="Genomic_DNA"/>
</dbReference>
<sequence>MSTPQQSRIRVQRIAEEAVERARLRVVPRSRVRAPKVPFVMLVSMILLAGVVGLLMFNTTMQQNSFTAEDLELQAADLRSQEQSLQADLDELRDPQRIGERAMKLGMVVPACPRFLYLGTNKLTPSCGEPSQALDVRPPAPRRPDSLVPERTVVKLKPVDAAAKQTATNTTQNTGDTPSGQTATTRGARSNGVPATDLLGPSTLPKDSRVDPHRAAPPGLRAEPPPMARPRARGDRVAGE</sequence>
<feature type="transmembrane region" description="Helical" evidence="2">
    <location>
        <begin position="39"/>
        <end position="57"/>
    </location>
</feature>
<keyword evidence="4" id="KW-1185">Reference proteome</keyword>
<evidence type="ECO:0000313" key="3">
    <source>
        <dbReference type="EMBL" id="RJS44788.1"/>
    </source>
</evidence>
<name>A0A3A5H4I8_9ACTN</name>
<feature type="non-terminal residue" evidence="3">
    <location>
        <position position="240"/>
    </location>
</feature>
<evidence type="ECO:0000256" key="2">
    <source>
        <dbReference type="SAM" id="Phobius"/>
    </source>
</evidence>
<keyword evidence="2" id="KW-1133">Transmembrane helix</keyword>
<evidence type="ECO:0000256" key="1">
    <source>
        <dbReference type="SAM" id="MobiDB-lite"/>
    </source>
</evidence>
<dbReference type="RefSeq" id="WP_120058511.1">
    <property type="nucleotide sequence ID" value="NZ_QYRP01000002.1"/>
</dbReference>
<dbReference type="Proteomes" id="UP000276542">
    <property type="component" value="Unassembled WGS sequence"/>
</dbReference>
<feature type="compositionally biased region" description="Low complexity" evidence="1">
    <location>
        <begin position="161"/>
        <end position="174"/>
    </location>
</feature>
<keyword evidence="2" id="KW-0472">Membrane</keyword>
<dbReference type="OrthoDB" id="3790001at2"/>
<keyword evidence="2" id="KW-0812">Transmembrane</keyword>
<evidence type="ECO:0008006" key="5">
    <source>
        <dbReference type="Google" id="ProtNLM"/>
    </source>
</evidence>
<feature type="compositionally biased region" description="Polar residues" evidence="1">
    <location>
        <begin position="175"/>
        <end position="188"/>
    </location>
</feature>
<proteinExistence type="predicted"/>
<evidence type="ECO:0000313" key="4">
    <source>
        <dbReference type="Proteomes" id="UP000276542"/>
    </source>
</evidence>
<dbReference type="AlphaFoldDB" id="A0A3A5H4I8"/>
<accession>A0A3A5H4I8</accession>
<protein>
    <recommendedName>
        <fullName evidence="5">Cell division protein FtsL</fullName>
    </recommendedName>
</protein>
<organism evidence="3 4">
    <name type="scientific">Nocardioides cavernaquae</name>
    <dbReference type="NCBI Taxonomy" id="2321396"/>
    <lineage>
        <taxon>Bacteria</taxon>
        <taxon>Bacillati</taxon>
        <taxon>Actinomycetota</taxon>
        <taxon>Actinomycetes</taxon>
        <taxon>Propionibacteriales</taxon>
        <taxon>Nocardioidaceae</taxon>
        <taxon>Nocardioides</taxon>
    </lineage>
</organism>
<gene>
    <name evidence="3" type="ORF">D4739_00055</name>
</gene>
<feature type="region of interest" description="Disordered" evidence="1">
    <location>
        <begin position="126"/>
        <end position="240"/>
    </location>
</feature>